<keyword evidence="1 2" id="KW-0238">DNA-binding</keyword>
<feature type="compositionally biased region" description="Polar residues" evidence="3">
    <location>
        <begin position="857"/>
        <end position="873"/>
    </location>
</feature>
<feature type="region of interest" description="Disordered" evidence="3">
    <location>
        <begin position="511"/>
        <end position="605"/>
    </location>
</feature>
<keyword evidence="2" id="KW-0539">Nucleus</keyword>
<dbReference type="Proteomes" id="UP001652621">
    <property type="component" value="Unplaced"/>
</dbReference>
<feature type="compositionally biased region" description="Polar residues" evidence="3">
    <location>
        <begin position="544"/>
        <end position="555"/>
    </location>
</feature>
<evidence type="ECO:0000256" key="3">
    <source>
        <dbReference type="SAM" id="MobiDB-lite"/>
    </source>
</evidence>
<feature type="compositionally biased region" description="Polar residues" evidence="3">
    <location>
        <begin position="898"/>
        <end position="907"/>
    </location>
</feature>
<feature type="compositionally biased region" description="Low complexity" evidence="3">
    <location>
        <begin position="173"/>
        <end position="185"/>
    </location>
</feature>
<dbReference type="PROSITE" id="PS50118">
    <property type="entry name" value="HMG_BOX_2"/>
    <property type="match status" value="1"/>
</dbReference>
<dbReference type="RefSeq" id="XP_058981063.1">
    <property type="nucleotide sequence ID" value="XM_059125080.1"/>
</dbReference>
<feature type="compositionally biased region" description="Low complexity" evidence="3">
    <location>
        <begin position="883"/>
        <end position="897"/>
    </location>
</feature>
<gene>
    <name evidence="6" type="primary">LOC101897105</name>
</gene>
<feature type="compositionally biased region" description="Polar residues" evidence="3">
    <location>
        <begin position="27"/>
        <end position="56"/>
    </location>
</feature>
<feature type="compositionally biased region" description="Low complexity" evidence="3">
    <location>
        <begin position="15"/>
        <end position="26"/>
    </location>
</feature>
<name>A0ABM3V5J5_MUSDO</name>
<feature type="region of interest" description="Disordered" evidence="3">
    <location>
        <begin position="857"/>
        <end position="924"/>
    </location>
</feature>
<feature type="compositionally biased region" description="Polar residues" evidence="3">
    <location>
        <begin position="562"/>
        <end position="585"/>
    </location>
</feature>
<feature type="compositionally biased region" description="Low complexity" evidence="3">
    <location>
        <begin position="193"/>
        <end position="202"/>
    </location>
</feature>
<proteinExistence type="predicted"/>
<reference evidence="6" key="1">
    <citation type="submission" date="2025-08" db="UniProtKB">
        <authorList>
            <consortium name="RefSeq"/>
        </authorList>
    </citation>
    <scope>IDENTIFICATION</scope>
    <source>
        <strain evidence="6">Aabys</strain>
        <tissue evidence="6">Whole body</tissue>
    </source>
</reference>
<feature type="compositionally biased region" description="Basic residues" evidence="3">
    <location>
        <begin position="391"/>
        <end position="402"/>
    </location>
</feature>
<evidence type="ECO:0000259" key="4">
    <source>
        <dbReference type="PROSITE" id="PS50118"/>
    </source>
</evidence>
<evidence type="ECO:0000256" key="1">
    <source>
        <dbReference type="ARBA" id="ARBA00023125"/>
    </source>
</evidence>
<keyword evidence="5" id="KW-1185">Reference proteome</keyword>
<feature type="region of interest" description="Disordered" evidence="3">
    <location>
        <begin position="386"/>
        <end position="471"/>
    </location>
</feature>
<dbReference type="Gene3D" id="1.10.30.10">
    <property type="entry name" value="High mobility group box domain"/>
    <property type="match status" value="1"/>
</dbReference>
<accession>A0ABM3V5J5</accession>
<dbReference type="InterPro" id="IPR050140">
    <property type="entry name" value="SRY-related_HMG-box_TF-like"/>
</dbReference>
<dbReference type="Pfam" id="PF00505">
    <property type="entry name" value="HMG_box"/>
    <property type="match status" value="1"/>
</dbReference>
<feature type="region of interest" description="Disordered" evidence="3">
    <location>
        <begin position="1"/>
        <end position="64"/>
    </location>
</feature>
<feature type="compositionally biased region" description="Polar residues" evidence="3">
    <location>
        <begin position="415"/>
        <end position="471"/>
    </location>
</feature>
<dbReference type="InterPro" id="IPR009071">
    <property type="entry name" value="HMG_box_dom"/>
</dbReference>
<feature type="compositionally biased region" description="Polar residues" evidence="3">
    <location>
        <begin position="518"/>
        <end position="530"/>
    </location>
</feature>
<dbReference type="SUPFAM" id="SSF47095">
    <property type="entry name" value="HMG-box"/>
    <property type="match status" value="1"/>
</dbReference>
<dbReference type="InterPro" id="IPR036910">
    <property type="entry name" value="HMG_box_dom_sf"/>
</dbReference>
<dbReference type="SMART" id="SM00398">
    <property type="entry name" value="HMG"/>
    <property type="match status" value="1"/>
</dbReference>
<sequence>MEPSYDHEHQHHSHQQSQSQQQQQQHLLTNYNSKKYNSPINRTPEYNNSSSNNPVTGGSGNGAELHEQTTNAILADGRLGSLHETAAASGQNSSTTDISYQYRHGSEHSSSSLHSPVVHHHSTSRSTPTHNHNSYDGDAHNAADPSSVVAVSLPLTSQCHNSVIMSNSYMVASTPSPGSHTTHSQHIQHHPHQQQQQQTSQHLIGSNIPSMLANANSAASSATMLNKYLTHPNMMSIAMSSDTEDYAGHMGVATSSAGLGAGGGAGGGVMSGTLMDSPMWAYDYKGELCAANASYLDQRHKLVNEVKFRAVANNQSKCAKEARIRRPMNAFMVWAKIERKKLADENPDLHNADLSKMLGKKWRSLTPQDRRPYVEEAERLRVIHMTEHPNYKYRPRRRKQSKMRSLQPNGVAKEQNGTNPNGGQSPNKSANNQQKSAATPPSNSMSSGTYETSSNQRNSTPQIQLPPTSGAVTTSLYEQTLRSNYSPSSLDCYSNPELTGGGGGAGGGGADNGEYLNCQPSSATAQSVEMSSGRAGSSFAIEESNGTASPNSSATYKKIGSRNPTLTGSPKNQGRNRPGSNTNSTKHSKESQKQSKDSAETSISSHTYPLSATSMSVVAGRGMYVTCTNRGLLDHGHSVKGTFYPPVSSLDEDKHHLSSHTTAMAHANSSGGSGMHLGYSSQHLHQSDINFSALDSTRLAQTGVSPSGDYLVASNAYNVSPNVTYEDYLRYTSSAHAAAAHGSQFVDSDYVSASSENNAGNIEDETLKSINALKQTKYPDTNHNYDSYETFNPMVVSTSSGSYYSQLPYSLAGQSFPLQLALPLQQSSLAGGVYGQVASHNQNQSYLHYNHYSPQLSTQMSHIGDSGNNSPSQLGGGINMTQTTSSAATTPSLPASLVQSSTTSSYASHPHNHHHHHAHNHHHHPQVFGTVPNSGTVLGVGEMLIESRRDEEISNILAGVRKTCYSN</sequence>
<dbReference type="PANTHER" id="PTHR10270:SF317">
    <property type="entry name" value="TRANSCRIPTION FACTOR SOX-15-RELATED"/>
    <property type="match status" value="1"/>
</dbReference>
<organism evidence="5 6">
    <name type="scientific">Musca domestica</name>
    <name type="common">House fly</name>
    <dbReference type="NCBI Taxonomy" id="7370"/>
    <lineage>
        <taxon>Eukaryota</taxon>
        <taxon>Metazoa</taxon>
        <taxon>Ecdysozoa</taxon>
        <taxon>Arthropoda</taxon>
        <taxon>Hexapoda</taxon>
        <taxon>Insecta</taxon>
        <taxon>Pterygota</taxon>
        <taxon>Neoptera</taxon>
        <taxon>Endopterygota</taxon>
        <taxon>Diptera</taxon>
        <taxon>Brachycera</taxon>
        <taxon>Muscomorpha</taxon>
        <taxon>Muscoidea</taxon>
        <taxon>Muscidae</taxon>
        <taxon>Musca</taxon>
    </lineage>
</organism>
<dbReference type="PANTHER" id="PTHR10270">
    <property type="entry name" value="SOX TRANSCRIPTION FACTOR"/>
    <property type="match status" value="1"/>
</dbReference>
<evidence type="ECO:0000313" key="6">
    <source>
        <dbReference type="RefSeq" id="XP_058981063.1"/>
    </source>
</evidence>
<dbReference type="GeneID" id="101897105"/>
<evidence type="ECO:0000256" key="2">
    <source>
        <dbReference type="PROSITE-ProRule" id="PRU00267"/>
    </source>
</evidence>
<feature type="domain" description="HMG box" evidence="4">
    <location>
        <begin position="324"/>
        <end position="392"/>
    </location>
</feature>
<protein>
    <submittedName>
        <fullName evidence="6">Transcription factor SOX-15</fullName>
    </submittedName>
</protein>
<evidence type="ECO:0000313" key="5">
    <source>
        <dbReference type="Proteomes" id="UP001652621"/>
    </source>
</evidence>
<feature type="compositionally biased region" description="Basic and acidic residues" evidence="3">
    <location>
        <begin position="587"/>
        <end position="599"/>
    </location>
</feature>
<feature type="region of interest" description="Disordered" evidence="3">
    <location>
        <begin position="170"/>
        <end position="202"/>
    </location>
</feature>
<feature type="compositionally biased region" description="Basic residues" evidence="3">
    <location>
        <begin position="910"/>
        <end position="924"/>
    </location>
</feature>
<feature type="region of interest" description="Disordered" evidence="3">
    <location>
        <begin position="102"/>
        <end position="142"/>
    </location>
</feature>
<dbReference type="CDD" id="cd22032">
    <property type="entry name" value="HMG-box_SoxF"/>
    <property type="match status" value="1"/>
</dbReference>
<feature type="DNA-binding region" description="HMG box" evidence="2">
    <location>
        <begin position="324"/>
        <end position="392"/>
    </location>
</feature>